<comment type="similarity">
    <text evidence="1">Belongs to the sigma-70 factor family. ECF subfamily.</text>
</comment>
<dbReference type="Proteomes" id="UP000012081">
    <property type="component" value="Unassembled WGS sequence"/>
</dbReference>
<dbReference type="GeneID" id="89498069"/>
<dbReference type="SUPFAM" id="SSF88659">
    <property type="entry name" value="Sigma3 and sigma4 domains of RNA polymerase sigma factors"/>
    <property type="match status" value="1"/>
</dbReference>
<dbReference type="InterPro" id="IPR036388">
    <property type="entry name" value="WH-like_DNA-bd_sf"/>
</dbReference>
<keyword evidence="4" id="KW-0804">Transcription</keyword>
<dbReference type="OrthoDB" id="2470848at2"/>
<dbReference type="InterPro" id="IPR014284">
    <property type="entry name" value="RNA_pol_sigma-70_dom"/>
</dbReference>
<dbReference type="Gene3D" id="1.10.10.10">
    <property type="entry name" value="Winged helix-like DNA-binding domain superfamily/Winged helix DNA-binding domain"/>
    <property type="match status" value="1"/>
</dbReference>
<evidence type="ECO:0000313" key="8">
    <source>
        <dbReference type="Proteomes" id="UP000012081"/>
    </source>
</evidence>
<proteinExistence type="inferred from homology"/>
<dbReference type="GO" id="GO:0003677">
    <property type="term" value="F:DNA binding"/>
    <property type="evidence" value="ECO:0007669"/>
    <property type="project" value="InterPro"/>
</dbReference>
<evidence type="ECO:0000256" key="1">
    <source>
        <dbReference type="ARBA" id="ARBA00010641"/>
    </source>
</evidence>
<dbReference type="NCBIfam" id="TIGR02937">
    <property type="entry name" value="sigma70-ECF"/>
    <property type="match status" value="1"/>
</dbReference>
<dbReference type="PANTHER" id="PTHR43133:SF60">
    <property type="entry name" value="RNA POLYMERASE SIGMA FACTOR SIGV"/>
    <property type="match status" value="1"/>
</dbReference>
<dbReference type="AlphaFoldDB" id="M8DAP6"/>
<accession>M8DAP6</accession>
<dbReference type="Pfam" id="PF04542">
    <property type="entry name" value="Sigma70_r2"/>
    <property type="match status" value="1"/>
</dbReference>
<dbReference type="Pfam" id="PF08281">
    <property type="entry name" value="Sigma70_r4_2"/>
    <property type="match status" value="1"/>
</dbReference>
<dbReference type="SUPFAM" id="SSF88946">
    <property type="entry name" value="Sigma2 domain of RNA polymerase sigma factors"/>
    <property type="match status" value="1"/>
</dbReference>
<feature type="domain" description="RNA polymerase sigma-70 region 2" evidence="5">
    <location>
        <begin position="12"/>
        <end position="79"/>
    </location>
</feature>
<evidence type="ECO:0000256" key="2">
    <source>
        <dbReference type="ARBA" id="ARBA00023015"/>
    </source>
</evidence>
<dbReference type="CDD" id="cd06171">
    <property type="entry name" value="Sigma70_r4"/>
    <property type="match status" value="1"/>
</dbReference>
<evidence type="ECO:0000256" key="3">
    <source>
        <dbReference type="ARBA" id="ARBA00023082"/>
    </source>
</evidence>
<evidence type="ECO:0000256" key="4">
    <source>
        <dbReference type="ARBA" id="ARBA00023163"/>
    </source>
</evidence>
<keyword evidence="2" id="KW-0805">Transcription regulation</keyword>
<dbReference type="GO" id="GO:0016987">
    <property type="term" value="F:sigma factor activity"/>
    <property type="evidence" value="ECO:0007669"/>
    <property type="project" value="UniProtKB-KW"/>
</dbReference>
<dbReference type="GO" id="GO:0006352">
    <property type="term" value="P:DNA-templated transcription initiation"/>
    <property type="evidence" value="ECO:0007669"/>
    <property type="project" value="InterPro"/>
</dbReference>
<organism evidence="7 8">
    <name type="scientific">Brevibacillus borstelensis AK1</name>
    <dbReference type="NCBI Taxonomy" id="1300222"/>
    <lineage>
        <taxon>Bacteria</taxon>
        <taxon>Bacillati</taxon>
        <taxon>Bacillota</taxon>
        <taxon>Bacilli</taxon>
        <taxon>Bacillales</taxon>
        <taxon>Paenibacillaceae</taxon>
        <taxon>Brevibacillus</taxon>
    </lineage>
</organism>
<dbReference type="InterPro" id="IPR013324">
    <property type="entry name" value="RNA_pol_sigma_r3/r4-like"/>
</dbReference>
<name>M8DAP6_9BACL</name>
<protein>
    <submittedName>
        <fullName evidence="7">RNA polymerase ECF-type sigma factor</fullName>
    </submittedName>
</protein>
<evidence type="ECO:0000259" key="6">
    <source>
        <dbReference type="Pfam" id="PF08281"/>
    </source>
</evidence>
<dbReference type="STRING" id="1300222.I532_22602"/>
<dbReference type="PANTHER" id="PTHR43133">
    <property type="entry name" value="RNA POLYMERASE ECF-TYPE SIGMA FACTO"/>
    <property type="match status" value="1"/>
</dbReference>
<dbReference type="InterPro" id="IPR007627">
    <property type="entry name" value="RNA_pol_sigma70_r2"/>
</dbReference>
<keyword evidence="8" id="KW-1185">Reference proteome</keyword>
<evidence type="ECO:0000313" key="7">
    <source>
        <dbReference type="EMBL" id="EMT50392.1"/>
    </source>
</evidence>
<sequence length="178" mass="21204">MTDDLEQRIRTIYKTYYEDVYTFLYYFTGRREDAEDMTQEVFTRLLKALPRYDGRVSMRTWLFSIARHAAIDQYRKQKWLRLFSATLLDDMRSQDGLPEESLAAKEEMRMVKEALQKLKPHYRVIVIVRGIKEYSIKETAELLHISEAKVRVDYHRALKMLQKYMGGEEGGVISEFAR</sequence>
<reference evidence="7 8" key="1">
    <citation type="submission" date="2013-03" db="EMBL/GenBank/DDBJ databases">
        <title>Assembly of a new bacterial strain Brevibacillus borstelensis AK1.</title>
        <authorList>
            <person name="Rajan I."/>
            <person name="PoliReddy D."/>
            <person name="Sugumar T."/>
            <person name="Rathinam K."/>
            <person name="Alqarawi S."/>
            <person name="Khalil A.B."/>
            <person name="Sivakumar N."/>
        </authorList>
    </citation>
    <scope>NUCLEOTIDE SEQUENCE [LARGE SCALE GENOMIC DNA]</scope>
    <source>
        <strain evidence="7 8">AK1</strain>
    </source>
</reference>
<dbReference type="EMBL" id="APBN01000016">
    <property type="protein sequence ID" value="EMT50392.1"/>
    <property type="molecule type" value="Genomic_DNA"/>
</dbReference>
<dbReference type="Gene3D" id="1.10.1740.10">
    <property type="match status" value="1"/>
</dbReference>
<dbReference type="InterPro" id="IPR039425">
    <property type="entry name" value="RNA_pol_sigma-70-like"/>
</dbReference>
<feature type="domain" description="RNA polymerase sigma factor 70 region 4 type 2" evidence="6">
    <location>
        <begin position="109"/>
        <end position="161"/>
    </location>
</feature>
<dbReference type="InterPro" id="IPR013325">
    <property type="entry name" value="RNA_pol_sigma_r2"/>
</dbReference>
<comment type="caution">
    <text evidence="7">The sequence shown here is derived from an EMBL/GenBank/DDBJ whole genome shotgun (WGS) entry which is preliminary data.</text>
</comment>
<dbReference type="RefSeq" id="WP_003391727.1">
    <property type="nucleotide sequence ID" value="NZ_APBN01000016.1"/>
</dbReference>
<keyword evidence="3" id="KW-0731">Sigma factor</keyword>
<dbReference type="PATRIC" id="fig|1300222.3.peg.4750"/>
<dbReference type="InterPro" id="IPR013249">
    <property type="entry name" value="RNA_pol_sigma70_r4_t2"/>
</dbReference>
<evidence type="ECO:0000259" key="5">
    <source>
        <dbReference type="Pfam" id="PF04542"/>
    </source>
</evidence>
<gene>
    <name evidence="7" type="ORF">I532_22602</name>
</gene>